<name>A0AAW2T8H6_9LAMI</name>
<comment type="caution">
    <text evidence="1">The sequence shown here is derived from an EMBL/GenBank/DDBJ whole genome shotgun (WGS) entry which is preliminary data.</text>
</comment>
<dbReference type="PANTHER" id="PTHR48475">
    <property type="entry name" value="RIBONUCLEASE H"/>
    <property type="match status" value="1"/>
</dbReference>
<proteinExistence type="predicted"/>
<reference evidence="1" key="1">
    <citation type="submission" date="2020-06" db="EMBL/GenBank/DDBJ databases">
        <authorList>
            <person name="Li T."/>
            <person name="Hu X."/>
            <person name="Zhang T."/>
            <person name="Song X."/>
            <person name="Zhang H."/>
            <person name="Dai N."/>
            <person name="Sheng W."/>
            <person name="Hou X."/>
            <person name="Wei L."/>
        </authorList>
    </citation>
    <scope>NUCLEOTIDE SEQUENCE</scope>
    <source>
        <strain evidence="1">KEN1</strain>
        <tissue evidence="1">Leaf</tissue>
    </source>
</reference>
<dbReference type="Gene3D" id="1.10.340.70">
    <property type="match status" value="1"/>
</dbReference>
<evidence type="ECO:0000313" key="1">
    <source>
        <dbReference type="EMBL" id="KAL0400702.1"/>
    </source>
</evidence>
<gene>
    <name evidence="1" type="ORF">Slati_4100100</name>
</gene>
<reference evidence="1" key="2">
    <citation type="journal article" date="2024" name="Plant">
        <title>Genomic evolution and insights into agronomic trait innovations of Sesamum species.</title>
        <authorList>
            <person name="Miao H."/>
            <person name="Wang L."/>
            <person name="Qu L."/>
            <person name="Liu H."/>
            <person name="Sun Y."/>
            <person name="Le M."/>
            <person name="Wang Q."/>
            <person name="Wei S."/>
            <person name="Zheng Y."/>
            <person name="Lin W."/>
            <person name="Duan Y."/>
            <person name="Cao H."/>
            <person name="Xiong S."/>
            <person name="Wang X."/>
            <person name="Wei L."/>
            <person name="Li C."/>
            <person name="Ma Q."/>
            <person name="Ju M."/>
            <person name="Zhao R."/>
            <person name="Li G."/>
            <person name="Mu C."/>
            <person name="Tian Q."/>
            <person name="Mei H."/>
            <person name="Zhang T."/>
            <person name="Gao T."/>
            <person name="Zhang H."/>
        </authorList>
    </citation>
    <scope>NUCLEOTIDE SEQUENCE</scope>
    <source>
        <strain evidence="1">KEN1</strain>
    </source>
</reference>
<evidence type="ECO:0008006" key="2">
    <source>
        <dbReference type="Google" id="ProtNLM"/>
    </source>
</evidence>
<sequence>MAKVKELMANFDKCVVQQIPRNENERANALSKFGAMVSGIRNRRVTIIIKEYPAIGEVEEMQVVGDGRSWKSNLTRYLKEGTLPNDPSQAKRIKFKAAKFTLIGDELYKRTIDGPLLKCLGEEKAQYVLKEIHEGSCGNHSGGRLLAQKVTRQGYFG</sequence>
<organism evidence="1">
    <name type="scientific">Sesamum latifolium</name>
    <dbReference type="NCBI Taxonomy" id="2727402"/>
    <lineage>
        <taxon>Eukaryota</taxon>
        <taxon>Viridiplantae</taxon>
        <taxon>Streptophyta</taxon>
        <taxon>Embryophyta</taxon>
        <taxon>Tracheophyta</taxon>
        <taxon>Spermatophyta</taxon>
        <taxon>Magnoliopsida</taxon>
        <taxon>eudicotyledons</taxon>
        <taxon>Gunneridae</taxon>
        <taxon>Pentapetalae</taxon>
        <taxon>asterids</taxon>
        <taxon>lamiids</taxon>
        <taxon>Lamiales</taxon>
        <taxon>Pedaliaceae</taxon>
        <taxon>Sesamum</taxon>
    </lineage>
</organism>
<accession>A0AAW2T8H6</accession>
<dbReference type="AlphaFoldDB" id="A0AAW2T8H6"/>
<dbReference type="EMBL" id="JACGWN010000015">
    <property type="protein sequence ID" value="KAL0400702.1"/>
    <property type="molecule type" value="Genomic_DNA"/>
</dbReference>
<protein>
    <recommendedName>
        <fullName evidence="2">Reverse transcriptase domain-containing protein</fullName>
    </recommendedName>
</protein>
<dbReference type="PANTHER" id="PTHR48475:SF2">
    <property type="entry name" value="RIBONUCLEASE H"/>
    <property type="match status" value="1"/>
</dbReference>